<keyword evidence="1 5" id="KW-0031">Aminopeptidase</keyword>
<dbReference type="HAMAP" id="MF_01974">
    <property type="entry name" value="MetAP_1"/>
    <property type="match status" value="1"/>
</dbReference>
<feature type="binding site" evidence="5">
    <location>
        <position position="103"/>
    </location>
    <ligand>
        <name>substrate</name>
    </ligand>
</feature>
<keyword evidence="4 5" id="KW-0378">Hydrolase</keyword>
<dbReference type="AlphaFoldDB" id="A0AAD5PE97"/>
<comment type="catalytic activity">
    <reaction evidence="5 6">
        <text>Release of N-terminal amino acids, preferentially methionine, from peptides and arylamides.</text>
        <dbReference type="EC" id="3.4.11.18"/>
    </reaction>
</comment>
<evidence type="ECO:0000313" key="8">
    <source>
        <dbReference type="EMBL" id="KAI9264205.1"/>
    </source>
</evidence>
<comment type="caution">
    <text evidence="8">The sequence shown here is derived from an EMBL/GenBank/DDBJ whole genome shotgun (WGS) entry which is preliminary data.</text>
</comment>
<dbReference type="EMBL" id="JAIXMP010000012">
    <property type="protein sequence ID" value="KAI9264205.1"/>
    <property type="molecule type" value="Genomic_DNA"/>
</dbReference>
<dbReference type="GO" id="GO:0006508">
    <property type="term" value="P:proteolysis"/>
    <property type="evidence" value="ECO:0007669"/>
    <property type="project" value="UniProtKB-KW"/>
</dbReference>
<feature type="binding site" evidence="5">
    <location>
        <position position="259"/>
    </location>
    <ligand>
        <name>a divalent metal cation</name>
        <dbReference type="ChEBI" id="CHEBI:60240"/>
        <label>2</label>
        <note>catalytic</note>
    </ligand>
</feature>
<comment type="similarity">
    <text evidence="5">Belongs to the peptidase M24A family. Methionine aminopeptidase type 1 subfamily.</text>
</comment>
<protein>
    <recommendedName>
        <fullName evidence="6">Methionine aminopeptidase</fullName>
        <ecNumber evidence="6">3.4.11.18</ecNumber>
    </recommendedName>
</protein>
<comment type="cofactor">
    <cofactor evidence="5">
        <name>Co(2+)</name>
        <dbReference type="ChEBI" id="CHEBI:48828"/>
    </cofactor>
    <cofactor evidence="5">
        <name>Zn(2+)</name>
        <dbReference type="ChEBI" id="CHEBI:29105"/>
    </cofactor>
    <cofactor evidence="5">
        <name>Mn(2+)</name>
        <dbReference type="ChEBI" id="CHEBI:29035"/>
    </cofactor>
    <cofactor evidence="5">
        <name>Fe(2+)</name>
        <dbReference type="ChEBI" id="CHEBI:29033"/>
    </cofactor>
    <text evidence="5">Binds 2 divalent metal cations per subunit. Has a high-affinity and a low affinity metal-binding site. The true nature of the physiological cofactor is under debate. The enzyme is active with cobalt, zinc, manganese or divalent iron ions. Most likely, methionine aminopeptidases function as mononuclear Fe(2+)-metalloproteases under physiological conditions, and the catalytically relevant metal-binding site has been assigned to the histidine-containing high-affinity site.</text>
</comment>
<evidence type="ECO:0000256" key="2">
    <source>
        <dbReference type="ARBA" id="ARBA00022670"/>
    </source>
</evidence>
<dbReference type="GO" id="GO:0004239">
    <property type="term" value="F:initiator methionyl aminopeptidase activity"/>
    <property type="evidence" value="ECO:0007669"/>
    <property type="project" value="UniProtKB-UniRule"/>
</dbReference>
<feature type="binding site" evidence="5">
    <location>
        <position position="131"/>
    </location>
    <ligand>
        <name>a divalent metal cation</name>
        <dbReference type="ChEBI" id="CHEBI:60240"/>
        <label>2</label>
        <note>catalytic</note>
    </ligand>
</feature>
<evidence type="ECO:0000313" key="9">
    <source>
        <dbReference type="Proteomes" id="UP001209540"/>
    </source>
</evidence>
<dbReference type="SUPFAM" id="SSF55920">
    <property type="entry name" value="Creatinase/aminopeptidase"/>
    <property type="match status" value="1"/>
</dbReference>
<keyword evidence="2 5" id="KW-0645">Protease</keyword>
<comment type="function">
    <text evidence="6">Cotranslationally removes the N-terminal methionine from nascent proteins. The N-terminal methionine is often cleaved when the second residue in the primary sequence is small and uncharged (Met-Ala-, Cys, Gly, Pro, Ser, Thr, or Val).</text>
</comment>
<dbReference type="NCBIfam" id="TIGR00500">
    <property type="entry name" value="met_pdase_I"/>
    <property type="match status" value="1"/>
</dbReference>
<dbReference type="GO" id="GO:0046872">
    <property type="term" value="F:metal ion binding"/>
    <property type="evidence" value="ECO:0007669"/>
    <property type="project" value="UniProtKB-UniRule"/>
</dbReference>
<reference evidence="8" key="1">
    <citation type="journal article" date="2022" name="IScience">
        <title>Evolution of zygomycete secretomes and the origins of terrestrial fungal ecologies.</title>
        <authorList>
            <person name="Chang Y."/>
            <person name="Wang Y."/>
            <person name="Mondo S."/>
            <person name="Ahrendt S."/>
            <person name="Andreopoulos W."/>
            <person name="Barry K."/>
            <person name="Beard J."/>
            <person name="Benny G.L."/>
            <person name="Blankenship S."/>
            <person name="Bonito G."/>
            <person name="Cuomo C."/>
            <person name="Desiro A."/>
            <person name="Gervers K.A."/>
            <person name="Hundley H."/>
            <person name="Kuo A."/>
            <person name="LaButti K."/>
            <person name="Lang B.F."/>
            <person name="Lipzen A."/>
            <person name="O'Donnell K."/>
            <person name="Pangilinan J."/>
            <person name="Reynolds N."/>
            <person name="Sandor L."/>
            <person name="Smith M.E."/>
            <person name="Tsang A."/>
            <person name="Grigoriev I.V."/>
            <person name="Stajich J.E."/>
            <person name="Spatafora J.W."/>
        </authorList>
    </citation>
    <scope>NUCLEOTIDE SEQUENCE</scope>
    <source>
        <strain evidence="8">RSA 2281</strain>
    </source>
</reference>
<sequence>MPRRSIPDYLARPYYAGDGTCSKWESMVPIVTLDEIPYLREAGQLAREILEIGGKMCMPGTSTDQIDAVLHEKIIEKGGYPSPLNYSGFPKSVCTSINNVIAHGIPDDRELQDGDIINIDVTVYLNGYHGDTSATFLVGNVDSRGKELVKYTEECLENAIAICGPDVPFSEIGDVICDHADIGGYSVSEELSGHGIGREFHCLPLIYHHRKWNNEEGVMAPGMAFTIEPVLCQGSPMGVIWPDNWTISTVDGGRSAQFEHMVLITEDGVEVLTK</sequence>
<dbReference type="Proteomes" id="UP001209540">
    <property type="component" value="Unassembled WGS sequence"/>
</dbReference>
<dbReference type="GO" id="GO:0070006">
    <property type="term" value="F:metalloaminopeptidase activity"/>
    <property type="evidence" value="ECO:0007669"/>
    <property type="project" value="UniProtKB-UniRule"/>
</dbReference>
<keyword evidence="3 5" id="KW-0479">Metal-binding</keyword>
<feature type="domain" description="Peptidase M24" evidence="7">
    <location>
        <begin position="39"/>
        <end position="266"/>
    </location>
</feature>
<keyword evidence="9" id="KW-1185">Reference proteome</keyword>
<evidence type="ECO:0000256" key="5">
    <source>
        <dbReference type="HAMAP-Rule" id="MF_03174"/>
    </source>
</evidence>
<reference evidence="8" key="2">
    <citation type="submission" date="2023-02" db="EMBL/GenBank/DDBJ databases">
        <authorList>
            <consortium name="DOE Joint Genome Institute"/>
            <person name="Mondo S.J."/>
            <person name="Chang Y."/>
            <person name="Wang Y."/>
            <person name="Ahrendt S."/>
            <person name="Andreopoulos W."/>
            <person name="Barry K."/>
            <person name="Beard J."/>
            <person name="Benny G.L."/>
            <person name="Blankenship S."/>
            <person name="Bonito G."/>
            <person name="Cuomo C."/>
            <person name="Desiro A."/>
            <person name="Gervers K.A."/>
            <person name="Hundley H."/>
            <person name="Kuo A."/>
            <person name="LaButti K."/>
            <person name="Lang B.F."/>
            <person name="Lipzen A."/>
            <person name="O'Donnell K."/>
            <person name="Pangilinan J."/>
            <person name="Reynolds N."/>
            <person name="Sandor L."/>
            <person name="Smith M.W."/>
            <person name="Tsang A."/>
            <person name="Grigoriev I.V."/>
            <person name="Stajich J.E."/>
            <person name="Spatafora J.W."/>
        </authorList>
    </citation>
    <scope>NUCLEOTIDE SEQUENCE</scope>
    <source>
        <strain evidence="8">RSA 2281</strain>
    </source>
</reference>
<dbReference type="PANTHER" id="PTHR43330">
    <property type="entry name" value="METHIONINE AMINOPEPTIDASE"/>
    <property type="match status" value="1"/>
</dbReference>
<feature type="binding site" evidence="5">
    <location>
        <position position="201"/>
    </location>
    <ligand>
        <name>substrate</name>
    </ligand>
</feature>
<name>A0AAD5PE97_9FUNG</name>
<dbReference type="PANTHER" id="PTHR43330:SF8">
    <property type="entry name" value="METHIONINE AMINOPEPTIDASE 1D, MITOCHONDRIAL"/>
    <property type="match status" value="1"/>
</dbReference>
<evidence type="ECO:0000256" key="6">
    <source>
        <dbReference type="RuleBase" id="RU003653"/>
    </source>
</evidence>
<feature type="binding site" evidence="5">
    <location>
        <position position="228"/>
    </location>
    <ligand>
        <name>a divalent metal cation</name>
        <dbReference type="ChEBI" id="CHEBI:60240"/>
        <label>2</label>
        <note>catalytic</note>
    </ligand>
</feature>
<dbReference type="CDD" id="cd01086">
    <property type="entry name" value="MetAP1"/>
    <property type="match status" value="1"/>
</dbReference>
<evidence type="ECO:0000256" key="3">
    <source>
        <dbReference type="ARBA" id="ARBA00022723"/>
    </source>
</evidence>
<organism evidence="8 9">
    <name type="scientific">Phascolomyces articulosus</name>
    <dbReference type="NCBI Taxonomy" id="60185"/>
    <lineage>
        <taxon>Eukaryota</taxon>
        <taxon>Fungi</taxon>
        <taxon>Fungi incertae sedis</taxon>
        <taxon>Mucoromycota</taxon>
        <taxon>Mucoromycotina</taxon>
        <taxon>Mucoromycetes</taxon>
        <taxon>Mucorales</taxon>
        <taxon>Lichtheimiaceae</taxon>
        <taxon>Phascolomyces</taxon>
    </lineage>
</organism>
<evidence type="ECO:0000256" key="1">
    <source>
        <dbReference type="ARBA" id="ARBA00022438"/>
    </source>
</evidence>
<feature type="binding site" evidence="5">
    <location>
        <position position="194"/>
    </location>
    <ligand>
        <name>a divalent metal cation</name>
        <dbReference type="ChEBI" id="CHEBI:60240"/>
        <label>2</label>
        <note>catalytic</note>
    </ligand>
</feature>
<dbReference type="InterPro" id="IPR001714">
    <property type="entry name" value="Pept_M24_MAP"/>
</dbReference>
<gene>
    <name evidence="8" type="ORF">BDA99DRAFT_580350</name>
</gene>
<evidence type="ECO:0000259" key="7">
    <source>
        <dbReference type="Pfam" id="PF00557"/>
    </source>
</evidence>
<feature type="binding site" evidence="5">
    <location>
        <position position="120"/>
    </location>
    <ligand>
        <name>a divalent metal cation</name>
        <dbReference type="ChEBI" id="CHEBI:60240"/>
        <label>1</label>
    </ligand>
</feature>
<dbReference type="EC" id="3.4.11.18" evidence="6"/>
<accession>A0AAD5PE97</accession>
<proteinExistence type="inferred from homology"/>
<dbReference type="InterPro" id="IPR000994">
    <property type="entry name" value="Pept_M24"/>
</dbReference>
<dbReference type="Pfam" id="PF00557">
    <property type="entry name" value="Peptidase_M24"/>
    <property type="match status" value="1"/>
</dbReference>
<dbReference type="PRINTS" id="PR00599">
    <property type="entry name" value="MAPEPTIDASE"/>
</dbReference>
<evidence type="ECO:0000256" key="4">
    <source>
        <dbReference type="ARBA" id="ARBA00022801"/>
    </source>
</evidence>
<feature type="binding site" evidence="5">
    <location>
        <position position="259"/>
    </location>
    <ligand>
        <name>a divalent metal cation</name>
        <dbReference type="ChEBI" id="CHEBI:60240"/>
        <label>1</label>
    </ligand>
</feature>
<dbReference type="InterPro" id="IPR002467">
    <property type="entry name" value="Pept_M24A_MAP1"/>
</dbReference>
<dbReference type="Gene3D" id="3.90.230.10">
    <property type="entry name" value="Creatinase/methionine aminopeptidase superfamily"/>
    <property type="match status" value="1"/>
</dbReference>
<feature type="binding site" evidence="5">
    <location>
        <position position="131"/>
    </location>
    <ligand>
        <name>a divalent metal cation</name>
        <dbReference type="ChEBI" id="CHEBI:60240"/>
        <label>1</label>
    </ligand>
</feature>
<dbReference type="InterPro" id="IPR036005">
    <property type="entry name" value="Creatinase/aminopeptidase-like"/>
</dbReference>